<comment type="caution">
    <text evidence="2">The sequence shown here is derived from an EMBL/GenBank/DDBJ whole genome shotgun (WGS) entry which is preliminary data.</text>
</comment>
<sequence>MADSGTPNDGPPLETTQQGQLGDVEEDREHMVGMSDQLRRRLELVSPLVDNRVMAKIIDMLENEVATAKIVELEADAVKIQKCMDELAVTTKGFMDKIAELEAEAA</sequence>
<feature type="region of interest" description="Disordered" evidence="1">
    <location>
        <begin position="1"/>
        <end position="33"/>
    </location>
</feature>
<evidence type="ECO:0000313" key="3">
    <source>
        <dbReference type="Proteomes" id="UP001140074"/>
    </source>
</evidence>
<accession>A0A9W8IKW1</accession>
<evidence type="ECO:0000256" key="1">
    <source>
        <dbReference type="SAM" id="MobiDB-lite"/>
    </source>
</evidence>
<organism evidence="2 3">
    <name type="scientific">Coemansia aciculifera</name>
    <dbReference type="NCBI Taxonomy" id="417176"/>
    <lineage>
        <taxon>Eukaryota</taxon>
        <taxon>Fungi</taxon>
        <taxon>Fungi incertae sedis</taxon>
        <taxon>Zoopagomycota</taxon>
        <taxon>Kickxellomycotina</taxon>
        <taxon>Kickxellomycetes</taxon>
        <taxon>Kickxellales</taxon>
        <taxon>Kickxellaceae</taxon>
        <taxon>Coemansia</taxon>
    </lineage>
</organism>
<proteinExistence type="predicted"/>
<gene>
    <name evidence="2" type="ORF">GGH94_006225</name>
</gene>
<keyword evidence="3" id="KW-1185">Reference proteome</keyword>
<dbReference type="Proteomes" id="UP001140074">
    <property type="component" value="Unassembled WGS sequence"/>
</dbReference>
<evidence type="ECO:0000313" key="2">
    <source>
        <dbReference type="EMBL" id="KAJ2859207.1"/>
    </source>
</evidence>
<dbReference type="EMBL" id="JANBUY010000417">
    <property type="protein sequence ID" value="KAJ2859207.1"/>
    <property type="molecule type" value="Genomic_DNA"/>
</dbReference>
<protein>
    <submittedName>
        <fullName evidence="2">Uncharacterized protein</fullName>
    </submittedName>
</protein>
<name>A0A9W8IKW1_9FUNG</name>
<reference evidence="2" key="1">
    <citation type="submission" date="2022-07" db="EMBL/GenBank/DDBJ databases">
        <title>Phylogenomic reconstructions and comparative analyses of Kickxellomycotina fungi.</title>
        <authorList>
            <person name="Reynolds N.K."/>
            <person name="Stajich J.E."/>
            <person name="Barry K."/>
            <person name="Grigoriev I.V."/>
            <person name="Crous P."/>
            <person name="Smith M.E."/>
        </authorList>
    </citation>
    <scope>NUCLEOTIDE SEQUENCE</scope>
    <source>
        <strain evidence="2">RSA 476</strain>
    </source>
</reference>
<dbReference type="AlphaFoldDB" id="A0A9W8IKW1"/>